<feature type="compositionally biased region" description="Basic and acidic residues" evidence="3">
    <location>
        <begin position="446"/>
        <end position="456"/>
    </location>
</feature>
<dbReference type="GO" id="GO:0005813">
    <property type="term" value="C:centrosome"/>
    <property type="evidence" value="ECO:0007669"/>
    <property type="project" value="TreeGrafter"/>
</dbReference>
<feature type="compositionally biased region" description="Polar residues" evidence="3">
    <location>
        <begin position="457"/>
        <end position="493"/>
    </location>
</feature>
<feature type="compositionally biased region" description="Polar residues" evidence="3">
    <location>
        <begin position="213"/>
        <end position="233"/>
    </location>
</feature>
<dbReference type="Gene3D" id="1.20.960.40">
    <property type="match status" value="1"/>
</dbReference>
<dbReference type="GO" id="GO:0034453">
    <property type="term" value="P:microtubule anchoring"/>
    <property type="evidence" value="ECO:0007669"/>
    <property type="project" value="InterPro"/>
</dbReference>
<name>A0A8K0CC60_IGNLU</name>
<dbReference type="PANTHER" id="PTHR15431">
    <property type="entry name" value="FGFR1 ONCOGENE PARTNER/LISH DOMAIN-CONTAINING PROTEIN"/>
    <property type="match status" value="1"/>
</dbReference>
<protein>
    <recommendedName>
        <fullName evidence="4">FGFR1 oncogene partner (FOP) N-terminal dimerisation domain-containing protein</fullName>
    </recommendedName>
</protein>
<dbReference type="OrthoDB" id="2160638at2759"/>
<feature type="region of interest" description="Disordered" evidence="3">
    <location>
        <begin position="213"/>
        <end position="300"/>
    </location>
</feature>
<evidence type="ECO:0000256" key="1">
    <source>
        <dbReference type="ARBA" id="ARBA00022490"/>
    </source>
</evidence>
<sequence>MSTEEDFELRDVVAQTLETNGCLPKIRAELRASIFLALDEDEDVQKQEPLLNKKVKAQLDTQEGRTMFCIVREFLEFFNLDYTISVYEPESYLGTNYQYEGRSKIIEDLGITQLKDNTTTPLLLQLIQIAQVKNVAQTKNIDINLSKIHNEGYCIAENEFTNSSTRNKSKTEIKDKSTSVSEDLEHSLNSGNSKQSSINGILDPIHTNLNETFNVSSPSINHSENQTDQNTKLKSPVEIILMDSTKSMNEEKDDTYDGTSSIAEDSVRDVPSGDLDKSVQNSPSETEFSPPILKDSKSHSKFDTSFDKLKLSPQKTEKIKAKSSLSSLADLPPLQLNKSRNDTVLLPSLYSKEFKEKTSNQNLKELDKFFDVDVDSLDNYEEDFMSESELNLNNKSTDNLKNSLLEELQSSSITDSNKNISFKNVSYSGKCLNMQNNQNVDFDNQSTDKNKTEELSPKNTNGIKGNDNSGTNSIASDETNLNVDDILNSPTSN</sequence>
<proteinExistence type="predicted"/>
<feature type="compositionally biased region" description="Polar residues" evidence="3">
    <location>
        <begin position="278"/>
        <end position="287"/>
    </location>
</feature>
<evidence type="ECO:0000313" key="5">
    <source>
        <dbReference type="EMBL" id="KAF2881838.1"/>
    </source>
</evidence>
<feature type="compositionally biased region" description="Polar residues" evidence="3">
    <location>
        <begin position="436"/>
        <end position="445"/>
    </location>
</feature>
<organism evidence="5 6">
    <name type="scientific">Ignelater luminosus</name>
    <name type="common">Cucubano</name>
    <name type="synonym">Pyrophorus luminosus</name>
    <dbReference type="NCBI Taxonomy" id="2038154"/>
    <lineage>
        <taxon>Eukaryota</taxon>
        <taxon>Metazoa</taxon>
        <taxon>Ecdysozoa</taxon>
        <taxon>Arthropoda</taxon>
        <taxon>Hexapoda</taxon>
        <taxon>Insecta</taxon>
        <taxon>Pterygota</taxon>
        <taxon>Neoptera</taxon>
        <taxon>Endopterygota</taxon>
        <taxon>Coleoptera</taxon>
        <taxon>Polyphaga</taxon>
        <taxon>Elateriformia</taxon>
        <taxon>Elateroidea</taxon>
        <taxon>Elateridae</taxon>
        <taxon>Agrypninae</taxon>
        <taxon>Pyrophorini</taxon>
        <taxon>Ignelater</taxon>
    </lineage>
</organism>
<comment type="caution">
    <text evidence="5">The sequence shown here is derived from an EMBL/GenBank/DDBJ whole genome shotgun (WGS) entry which is preliminary data.</text>
</comment>
<evidence type="ECO:0000313" key="6">
    <source>
        <dbReference type="Proteomes" id="UP000801492"/>
    </source>
</evidence>
<feature type="region of interest" description="Disordered" evidence="3">
    <location>
        <begin position="164"/>
        <end position="198"/>
    </location>
</feature>
<dbReference type="Proteomes" id="UP000801492">
    <property type="component" value="Unassembled WGS sequence"/>
</dbReference>
<dbReference type="EMBL" id="VTPC01090694">
    <property type="protein sequence ID" value="KAF2881838.1"/>
    <property type="molecule type" value="Genomic_DNA"/>
</dbReference>
<reference evidence="5" key="1">
    <citation type="submission" date="2019-08" db="EMBL/GenBank/DDBJ databases">
        <title>The genome of the North American firefly Photinus pyralis.</title>
        <authorList>
            <consortium name="Photinus pyralis genome working group"/>
            <person name="Fallon T.R."/>
            <person name="Sander Lower S.E."/>
            <person name="Weng J.-K."/>
        </authorList>
    </citation>
    <scope>NUCLEOTIDE SEQUENCE</scope>
    <source>
        <strain evidence="5">TRF0915ILg1</strain>
        <tissue evidence="5">Whole body</tissue>
    </source>
</reference>
<evidence type="ECO:0000256" key="3">
    <source>
        <dbReference type="SAM" id="MobiDB-lite"/>
    </source>
</evidence>
<dbReference type="PANTHER" id="PTHR15431:SF9">
    <property type="entry name" value="CENTROSOMAL PROTEIN 43"/>
    <property type="match status" value="1"/>
</dbReference>
<keyword evidence="6" id="KW-1185">Reference proteome</keyword>
<dbReference type="AlphaFoldDB" id="A0A8K0CC60"/>
<evidence type="ECO:0000256" key="2">
    <source>
        <dbReference type="ARBA" id="ARBA00023212"/>
    </source>
</evidence>
<gene>
    <name evidence="5" type="ORF">ILUMI_24339</name>
</gene>
<evidence type="ECO:0000259" key="4">
    <source>
        <dbReference type="Pfam" id="PF09398"/>
    </source>
</evidence>
<keyword evidence="2" id="KW-0206">Cytoskeleton</keyword>
<accession>A0A8K0CC60</accession>
<dbReference type="InterPro" id="IPR018993">
    <property type="entry name" value="FOP_dimerisation-dom_N"/>
</dbReference>
<keyword evidence="1" id="KW-0963">Cytoplasm</keyword>
<dbReference type="Pfam" id="PF09398">
    <property type="entry name" value="FOP_dimer"/>
    <property type="match status" value="1"/>
</dbReference>
<feature type="compositionally biased region" description="Polar residues" evidence="3">
    <location>
        <begin position="187"/>
        <end position="198"/>
    </location>
</feature>
<feature type="region of interest" description="Disordered" evidence="3">
    <location>
        <begin position="436"/>
        <end position="493"/>
    </location>
</feature>
<feature type="domain" description="FGFR1 oncogene partner (FOP) N-terminal dimerisation" evidence="4">
    <location>
        <begin position="48"/>
        <end position="128"/>
    </location>
</feature>